<dbReference type="Proteomes" id="UP000219167">
    <property type="component" value="Unassembled WGS sequence"/>
</dbReference>
<evidence type="ECO:0000313" key="3">
    <source>
        <dbReference type="Proteomes" id="UP000219167"/>
    </source>
</evidence>
<keyword evidence="1" id="KW-0732">Signal</keyword>
<keyword evidence="3" id="KW-1185">Reference proteome</keyword>
<evidence type="ECO:0008006" key="4">
    <source>
        <dbReference type="Google" id="ProtNLM"/>
    </source>
</evidence>
<dbReference type="EMBL" id="OBQD01000004">
    <property type="protein sequence ID" value="SOC37380.1"/>
    <property type="molecule type" value="Genomic_DNA"/>
</dbReference>
<sequence>MFNRRTMLSHLTLIAAAAMVSGIVTKANAAEPVRLWTGFSSPVGMAFDANRNLFIAEWGAGRVSRIAPDGSRTTFAEGLSGPSGLTIDKDGSIYVASYSRDEIYRFTSSGDRETIITGLAT</sequence>
<dbReference type="AlphaFoldDB" id="A0A285U603"/>
<dbReference type="InterPro" id="IPR011042">
    <property type="entry name" value="6-blade_b-propeller_TolB-like"/>
</dbReference>
<feature type="signal peptide" evidence="1">
    <location>
        <begin position="1"/>
        <end position="29"/>
    </location>
</feature>
<dbReference type="OrthoDB" id="30052at2"/>
<reference evidence="2 3" key="1">
    <citation type="submission" date="2017-08" db="EMBL/GenBank/DDBJ databases">
        <authorList>
            <person name="de Groot N.N."/>
        </authorList>
    </citation>
    <scope>NUCLEOTIDE SEQUENCE [LARGE SCALE GENOMIC DNA]</scope>
    <source>
        <strain evidence="2 3">JC85</strain>
    </source>
</reference>
<evidence type="ECO:0000256" key="1">
    <source>
        <dbReference type="SAM" id="SignalP"/>
    </source>
</evidence>
<name>A0A285U603_9HYPH</name>
<feature type="chain" id="PRO_5011522571" description="NHL repeat-containing protein" evidence="1">
    <location>
        <begin position="30"/>
        <end position="121"/>
    </location>
</feature>
<dbReference type="RefSeq" id="WP_097137729.1">
    <property type="nucleotide sequence ID" value="NZ_OBQD01000004.1"/>
</dbReference>
<accession>A0A285U603</accession>
<protein>
    <recommendedName>
        <fullName evidence="4">NHL repeat-containing protein</fullName>
    </recommendedName>
</protein>
<dbReference type="SUPFAM" id="SSF63829">
    <property type="entry name" value="Calcium-dependent phosphotriesterase"/>
    <property type="match status" value="1"/>
</dbReference>
<organism evidence="2 3">
    <name type="scientific">Rhizobium subbaraonis</name>
    <dbReference type="NCBI Taxonomy" id="908946"/>
    <lineage>
        <taxon>Bacteria</taxon>
        <taxon>Pseudomonadati</taxon>
        <taxon>Pseudomonadota</taxon>
        <taxon>Alphaproteobacteria</taxon>
        <taxon>Hyphomicrobiales</taxon>
        <taxon>Rhizobiaceae</taxon>
        <taxon>Rhizobium/Agrobacterium group</taxon>
        <taxon>Rhizobium</taxon>
    </lineage>
</organism>
<dbReference type="Gene3D" id="2.120.10.30">
    <property type="entry name" value="TolB, C-terminal domain"/>
    <property type="match status" value="1"/>
</dbReference>
<proteinExistence type="predicted"/>
<evidence type="ECO:0000313" key="2">
    <source>
        <dbReference type="EMBL" id="SOC37380.1"/>
    </source>
</evidence>
<gene>
    <name evidence="2" type="ORF">SAMN05892877_104141</name>
</gene>